<dbReference type="SMART" id="SM00388">
    <property type="entry name" value="HisKA"/>
    <property type="match status" value="1"/>
</dbReference>
<dbReference type="PANTHER" id="PTHR43047">
    <property type="entry name" value="TWO-COMPONENT HISTIDINE PROTEIN KINASE"/>
    <property type="match status" value="1"/>
</dbReference>
<reference evidence="14 15" key="1">
    <citation type="submission" date="2015-04" db="EMBL/GenBank/DDBJ databases">
        <title>The draft genome sequence of Erythrobacter marinus HWDM-33.</title>
        <authorList>
            <person name="Zhuang L."/>
            <person name="Liu Y."/>
            <person name="Shao Z."/>
        </authorList>
    </citation>
    <scope>NUCLEOTIDE SEQUENCE [LARGE SCALE GENOMIC DNA]</scope>
    <source>
        <strain evidence="14 15">HWDM-33</strain>
    </source>
</reference>
<proteinExistence type="predicted"/>
<keyword evidence="10" id="KW-0902">Two-component regulatory system</keyword>
<dbReference type="Pfam" id="PF00512">
    <property type="entry name" value="HisKA"/>
    <property type="match status" value="1"/>
</dbReference>
<dbReference type="EC" id="2.7.13.3" evidence="3"/>
<dbReference type="PRINTS" id="PR00344">
    <property type="entry name" value="BCTRLSENSOR"/>
</dbReference>
<feature type="transmembrane region" description="Helical" evidence="12">
    <location>
        <begin position="135"/>
        <end position="160"/>
    </location>
</feature>
<sequence length="542" mass="59117">MPKSFQHALAANPGGYAGMPPLFMKAGSIITMMLVVGVGFGLLASLGIAFTREEGRVAAVWFPNALLLVALLRSPPDRLVYLLFAAFLANIMANLNAGDGWFLALGLALSNQIEVMAVLYGLARLRCHPINFQDARHILTFAGIAIGASAVSGIAAQGFLQPADLQEWLWQWWKWTRSDALGLLLFVPASVILIEGWNARGQLTRDKLVEAIGIITLGTLISVYTFWQSDYPFLFLDAPIVILYALRLGPVGNAVAIINLAVVAIIATAAGRGPINLVDGTLGEKVMVLQVFLLSSFAVGLPIAAILRGQIQLAETKSRFLAQMSHEIRTPMNGVLGFADVLQQTRLDTDQRRYVEMISKSGETMTQLLNDILDFARMDAGSLRLEREKFDLHALCRESIDQLEARTMEKGLSVHCRIAPDVPQWVEGDAMRLRQVLGNLLGNAVKFTEKGEIALRISMHEGRIQMEVEDTGIGIEDIHIARIFNNFEQVDEGTTRRFGGSGLGLAIVAELVRLMNGKITVSSAVGVGSRFCVCVPLRKARA</sequence>
<dbReference type="CDD" id="cd16922">
    <property type="entry name" value="HATPase_EvgS-ArcB-TorS-like"/>
    <property type="match status" value="1"/>
</dbReference>
<evidence type="ECO:0000259" key="13">
    <source>
        <dbReference type="PROSITE" id="PS50109"/>
    </source>
</evidence>
<evidence type="ECO:0000256" key="4">
    <source>
        <dbReference type="ARBA" id="ARBA00022475"/>
    </source>
</evidence>
<comment type="catalytic activity">
    <reaction evidence="1">
        <text>ATP + protein L-histidine = ADP + protein N-phospho-L-histidine.</text>
        <dbReference type="EC" id="2.7.13.3"/>
    </reaction>
</comment>
<evidence type="ECO:0000256" key="12">
    <source>
        <dbReference type="SAM" id="Phobius"/>
    </source>
</evidence>
<feature type="transmembrane region" description="Helical" evidence="12">
    <location>
        <begin position="56"/>
        <end position="72"/>
    </location>
</feature>
<comment type="caution">
    <text evidence="14">The sequence shown here is derived from an EMBL/GenBank/DDBJ whole genome shotgun (WGS) entry which is preliminary data.</text>
</comment>
<dbReference type="CDD" id="cd00082">
    <property type="entry name" value="HisKA"/>
    <property type="match status" value="1"/>
</dbReference>
<evidence type="ECO:0000256" key="9">
    <source>
        <dbReference type="ARBA" id="ARBA00022989"/>
    </source>
</evidence>
<dbReference type="Gene3D" id="3.30.565.10">
    <property type="entry name" value="Histidine kinase-like ATPase, C-terminal domain"/>
    <property type="match status" value="1"/>
</dbReference>
<keyword evidence="15" id="KW-1185">Reference proteome</keyword>
<dbReference type="GO" id="GO:0000155">
    <property type="term" value="F:phosphorelay sensor kinase activity"/>
    <property type="evidence" value="ECO:0007669"/>
    <property type="project" value="InterPro"/>
</dbReference>
<dbReference type="Pfam" id="PF05231">
    <property type="entry name" value="MASE1"/>
    <property type="match status" value="1"/>
</dbReference>
<evidence type="ECO:0000256" key="6">
    <source>
        <dbReference type="ARBA" id="ARBA00022679"/>
    </source>
</evidence>
<keyword evidence="11 12" id="KW-0472">Membrane</keyword>
<feature type="transmembrane region" description="Helical" evidence="12">
    <location>
        <begin position="287"/>
        <end position="307"/>
    </location>
</feature>
<keyword evidence="4" id="KW-1003">Cell membrane</keyword>
<keyword evidence="9 12" id="KW-1133">Transmembrane helix</keyword>
<evidence type="ECO:0000256" key="10">
    <source>
        <dbReference type="ARBA" id="ARBA00023012"/>
    </source>
</evidence>
<dbReference type="AlphaFoldDB" id="A0A0H0XKT1"/>
<dbReference type="STRING" id="874156.GCA_001021555_02655"/>
<keyword evidence="6" id="KW-0808">Transferase</keyword>
<evidence type="ECO:0000256" key="7">
    <source>
        <dbReference type="ARBA" id="ARBA00022692"/>
    </source>
</evidence>
<dbReference type="SUPFAM" id="SSF55874">
    <property type="entry name" value="ATPase domain of HSP90 chaperone/DNA topoisomerase II/histidine kinase"/>
    <property type="match status" value="1"/>
</dbReference>
<keyword evidence="7 12" id="KW-0812">Transmembrane</keyword>
<dbReference type="InterPro" id="IPR036097">
    <property type="entry name" value="HisK_dim/P_sf"/>
</dbReference>
<keyword evidence="8" id="KW-0418">Kinase</keyword>
<dbReference type="PROSITE" id="PS50109">
    <property type="entry name" value="HIS_KIN"/>
    <property type="match status" value="1"/>
</dbReference>
<dbReference type="InterPro" id="IPR003594">
    <property type="entry name" value="HATPase_dom"/>
</dbReference>
<dbReference type="SUPFAM" id="SSF47384">
    <property type="entry name" value="Homodimeric domain of signal transducing histidine kinase"/>
    <property type="match status" value="1"/>
</dbReference>
<dbReference type="Proteomes" id="UP000053455">
    <property type="component" value="Unassembled WGS sequence"/>
</dbReference>
<comment type="subcellular location">
    <subcellularLocation>
        <location evidence="2">Cell membrane</location>
        <topology evidence="2">Multi-pass membrane protein</topology>
    </subcellularLocation>
</comment>
<feature type="domain" description="Histidine kinase" evidence="13">
    <location>
        <begin position="323"/>
        <end position="539"/>
    </location>
</feature>
<dbReference type="GO" id="GO:0005886">
    <property type="term" value="C:plasma membrane"/>
    <property type="evidence" value="ECO:0007669"/>
    <property type="project" value="UniProtKB-SubCell"/>
</dbReference>
<dbReference type="OrthoDB" id="9801651at2"/>
<dbReference type="EMBL" id="LBHU01000004">
    <property type="protein sequence ID" value="KLI62939.1"/>
    <property type="molecule type" value="Genomic_DNA"/>
</dbReference>
<dbReference type="PATRIC" id="fig|874156.12.peg.2648"/>
<feature type="transmembrane region" description="Helical" evidence="12">
    <location>
        <begin position="209"/>
        <end position="227"/>
    </location>
</feature>
<protein>
    <recommendedName>
        <fullName evidence="3">histidine kinase</fullName>
        <ecNumber evidence="3">2.7.13.3</ecNumber>
    </recommendedName>
</protein>
<evidence type="ECO:0000256" key="5">
    <source>
        <dbReference type="ARBA" id="ARBA00022553"/>
    </source>
</evidence>
<dbReference type="Gene3D" id="1.10.287.130">
    <property type="match status" value="1"/>
</dbReference>
<dbReference type="FunFam" id="3.30.565.10:FF:000010">
    <property type="entry name" value="Sensor histidine kinase RcsC"/>
    <property type="match status" value="1"/>
</dbReference>
<dbReference type="InterPro" id="IPR007895">
    <property type="entry name" value="MASE1"/>
</dbReference>
<evidence type="ECO:0000256" key="1">
    <source>
        <dbReference type="ARBA" id="ARBA00000085"/>
    </source>
</evidence>
<feature type="transmembrane region" description="Helical" evidence="12">
    <location>
        <begin position="180"/>
        <end position="197"/>
    </location>
</feature>
<evidence type="ECO:0000313" key="14">
    <source>
        <dbReference type="EMBL" id="KLI62939.1"/>
    </source>
</evidence>
<evidence type="ECO:0000256" key="11">
    <source>
        <dbReference type="ARBA" id="ARBA00023136"/>
    </source>
</evidence>
<dbReference type="InterPro" id="IPR036890">
    <property type="entry name" value="HATPase_C_sf"/>
</dbReference>
<dbReference type="InterPro" id="IPR005467">
    <property type="entry name" value="His_kinase_dom"/>
</dbReference>
<dbReference type="SMART" id="SM00387">
    <property type="entry name" value="HATPase_c"/>
    <property type="match status" value="1"/>
</dbReference>
<dbReference type="Pfam" id="PF02518">
    <property type="entry name" value="HATPase_c"/>
    <property type="match status" value="1"/>
</dbReference>
<feature type="transmembrane region" description="Helical" evidence="12">
    <location>
        <begin position="29"/>
        <end position="50"/>
    </location>
</feature>
<dbReference type="PANTHER" id="PTHR43047:SF64">
    <property type="entry name" value="HISTIDINE KINASE CONTAINING CHEY-HOMOLOGOUS RECEIVER DOMAIN AND PAS DOMAIN-RELATED"/>
    <property type="match status" value="1"/>
</dbReference>
<accession>A0A0H0XKT1</accession>
<evidence type="ECO:0000256" key="3">
    <source>
        <dbReference type="ARBA" id="ARBA00012438"/>
    </source>
</evidence>
<feature type="transmembrane region" description="Helical" evidence="12">
    <location>
        <begin position="101"/>
        <end position="123"/>
    </location>
</feature>
<keyword evidence="5" id="KW-0597">Phosphoprotein</keyword>
<evidence type="ECO:0000256" key="8">
    <source>
        <dbReference type="ARBA" id="ARBA00022777"/>
    </source>
</evidence>
<dbReference type="InterPro" id="IPR003661">
    <property type="entry name" value="HisK_dim/P_dom"/>
</dbReference>
<evidence type="ECO:0000313" key="15">
    <source>
        <dbReference type="Proteomes" id="UP000053455"/>
    </source>
</evidence>
<name>A0A0H0XKT1_9SPHN</name>
<organism evidence="14 15">
    <name type="scientific">Aurantiacibacter marinus</name>
    <dbReference type="NCBI Taxonomy" id="874156"/>
    <lineage>
        <taxon>Bacteria</taxon>
        <taxon>Pseudomonadati</taxon>
        <taxon>Pseudomonadota</taxon>
        <taxon>Alphaproteobacteria</taxon>
        <taxon>Sphingomonadales</taxon>
        <taxon>Erythrobacteraceae</taxon>
        <taxon>Aurantiacibacter</taxon>
    </lineage>
</organism>
<gene>
    <name evidence="14" type="ORF">AAV99_12860</name>
</gene>
<evidence type="ECO:0000256" key="2">
    <source>
        <dbReference type="ARBA" id="ARBA00004651"/>
    </source>
</evidence>
<dbReference type="InterPro" id="IPR004358">
    <property type="entry name" value="Sig_transdc_His_kin-like_C"/>
</dbReference>